<dbReference type="EMBL" id="JAAIIG010000004">
    <property type="protein sequence ID" value="NMM98341.1"/>
    <property type="molecule type" value="Genomic_DNA"/>
</dbReference>
<name>A0A7Y0HWH7_9BIFI</name>
<protein>
    <submittedName>
        <fullName evidence="1">Uncharacterized protein</fullName>
    </submittedName>
</protein>
<dbReference type="Proteomes" id="UP000543419">
    <property type="component" value="Unassembled WGS sequence"/>
</dbReference>
<reference evidence="1 2" key="1">
    <citation type="submission" date="2020-02" db="EMBL/GenBank/DDBJ databases">
        <title>Characterization of phylogenetic diversity of novel bifidobacterial species isolated in Czech ZOOs.</title>
        <authorList>
            <person name="Lugli G.A."/>
            <person name="Vera N.B."/>
            <person name="Ventura M."/>
        </authorList>
    </citation>
    <scope>NUCLEOTIDE SEQUENCE [LARGE SCALE GENOMIC DNA]</scope>
    <source>
        <strain evidence="1 2">DSM 109959</strain>
    </source>
</reference>
<dbReference type="AlphaFoldDB" id="A0A7Y0HWH7"/>
<accession>A0A7Y0HWH7</accession>
<evidence type="ECO:0000313" key="2">
    <source>
        <dbReference type="Proteomes" id="UP000543419"/>
    </source>
</evidence>
<sequence length="36" mass="3851">MASPTGSHFLFGLPVLFLSSAKREIIVTSNDSIPFA</sequence>
<proteinExistence type="predicted"/>
<gene>
    <name evidence="1" type="ORF">G1C97_1293</name>
</gene>
<organism evidence="1 2">
    <name type="scientific">Bifidobacterium olomucense</name>
    <dbReference type="NCBI Taxonomy" id="2675324"/>
    <lineage>
        <taxon>Bacteria</taxon>
        <taxon>Bacillati</taxon>
        <taxon>Actinomycetota</taxon>
        <taxon>Actinomycetes</taxon>
        <taxon>Bifidobacteriales</taxon>
        <taxon>Bifidobacteriaceae</taxon>
        <taxon>Bifidobacterium</taxon>
    </lineage>
</organism>
<evidence type="ECO:0000313" key="1">
    <source>
        <dbReference type="EMBL" id="NMM98341.1"/>
    </source>
</evidence>
<comment type="caution">
    <text evidence="1">The sequence shown here is derived from an EMBL/GenBank/DDBJ whole genome shotgun (WGS) entry which is preliminary data.</text>
</comment>
<keyword evidence="2" id="KW-1185">Reference proteome</keyword>